<dbReference type="RefSeq" id="WP_183908606.1">
    <property type="nucleotide sequence ID" value="NZ_JACHXZ010000001.1"/>
</dbReference>
<feature type="domain" description="Outer membrane protein beta-barrel" evidence="3">
    <location>
        <begin position="13"/>
        <end position="155"/>
    </location>
</feature>
<comment type="caution">
    <text evidence="4">The sequence shown here is derived from an EMBL/GenBank/DDBJ whole genome shotgun (WGS) entry which is preliminary data.</text>
</comment>
<dbReference type="Pfam" id="PF13505">
    <property type="entry name" value="OMP_b-brl"/>
    <property type="match status" value="1"/>
</dbReference>
<reference evidence="4 5" key="1">
    <citation type="submission" date="2020-08" db="EMBL/GenBank/DDBJ databases">
        <title>Genomic Encyclopedia of Type Strains, Phase III (KMG-III): the genomes of soil and plant-associated and newly described type strains.</title>
        <authorList>
            <person name="Whitman W."/>
        </authorList>
    </citation>
    <scope>NUCLEOTIDE SEQUENCE [LARGE SCALE GENOMIC DNA]</scope>
    <source>
        <strain evidence="4 5">CECT 8571</strain>
    </source>
</reference>
<protein>
    <recommendedName>
        <fullName evidence="3">Outer membrane protein beta-barrel domain-containing protein</fullName>
    </recommendedName>
</protein>
<dbReference type="InterPro" id="IPR011250">
    <property type="entry name" value="OMP/PagP_B-barrel"/>
</dbReference>
<name>A0A839ULN9_9GAMM</name>
<dbReference type="InterPro" id="IPR027385">
    <property type="entry name" value="Beta-barrel_OMP"/>
</dbReference>
<evidence type="ECO:0000313" key="4">
    <source>
        <dbReference type="EMBL" id="MBB3167681.1"/>
    </source>
</evidence>
<feature type="signal peptide" evidence="2">
    <location>
        <begin position="1"/>
        <end position="20"/>
    </location>
</feature>
<evidence type="ECO:0000256" key="2">
    <source>
        <dbReference type="SAM" id="SignalP"/>
    </source>
</evidence>
<keyword evidence="5" id="KW-1185">Reference proteome</keyword>
<sequence length="170" mass="17930">MLKHGLLGAMFTTLMSTAIADTNSNHSERNGFYGGGTLGFMAVDVDNVDPLFNAGLQVGYHFNDGFAVEAQYTDTLSGGSYDINYGYGSRSIDIDIRTLAAYAVYRSPGSVYFKGRAGVLNEKIGSMSDTGLSAGVGIGFKAGDSAAFEIEATVIEQDVNFISASLNIGF</sequence>
<dbReference type="AlphaFoldDB" id="A0A839ULN9"/>
<feature type="chain" id="PRO_5033059472" description="Outer membrane protein beta-barrel domain-containing protein" evidence="2">
    <location>
        <begin position="21"/>
        <end position="170"/>
    </location>
</feature>
<gene>
    <name evidence="4" type="ORF">FHS30_000857</name>
</gene>
<dbReference type="EMBL" id="JACHXZ010000001">
    <property type="protein sequence ID" value="MBB3167681.1"/>
    <property type="molecule type" value="Genomic_DNA"/>
</dbReference>
<organism evidence="4 5">
    <name type="scientific">Simiduia aestuariiviva</name>
    <dbReference type="NCBI Taxonomy" id="1510459"/>
    <lineage>
        <taxon>Bacteria</taxon>
        <taxon>Pseudomonadati</taxon>
        <taxon>Pseudomonadota</taxon>
        <taxon>Gammaproteobacteria</taxon>
        <taxon>Cellvibrionales</taxon>
        <taxon>Cellvibrionaceae</taxon>
        <taxon>Simiduia</taxon>
    </lineage>
</organism>
<evidence type="ECO:0000256" key="1">
    <source>
        <dbReference type="ARBA" id="ARBA00022729"/>
    </source>
</evidence>
<accession>A0A839ULN9</accession>
<dbReference type="Proteomes" id="UP000559987">
    <property type="component" value="Unassembled WGS sequence"/>
</dbReference>
<proteinExistence type="predicted"/>
<evidence type="ECO:0000259" key="3">
    <source>
        <dbReference type="Pfam" id="PF13505"/>
    </source>
</evidence>
<keyword evidence="1 2" id="KW-0732">Signal</keyword>
<dbReference type="Gene3D" id="2.40.160.20">
    <property type="match status" value="1"/>
</dbReference>
<dbReference type="SUPFAM" id="SSF56925">
    <property type="entry name" value="OMPA-like"/>
    <property type="match status" value="1"/>
</dbReference>
<evidence type="ECO:0000313" key="5">
    <source>
        <dbReference type="Proteomes" id="UP000559987"/>
    </source>
</evidence>